<feature type="transmembrane region" description="Helical" evidence="1">
    <location>
        <begin position="232"/>
        <end position="248"/>
    </location>
</feature>
<evidence type="ECO:0000256" key="1">
    <source>
        <dbReference type="SAM" id="Phobius"/>
    </source>
</evidence>
<gene>
    <name evidence="2" type="ORF">HMPREF3192_00700</name>
</gene>
<feature type="transmembrane region" description="Helical" evidence="1">
    <location>
        <begin position="137"/>
        <end position="155"/>
    </location>
</feature>
<accession>A0A133XVB9</accession>
<feature type="transmembrane region" description="Helical" evidence="1">
    <location>
        <begin position="105"/>
        <end position="125"/>
    </location>
</feature>
<feature type="transmembrane region" description="Helical" evidence="1">
    <location>
        <begin position="292"/>
        <end position="311"/>
    </location>
</feature>
<dbReference type="PATRIC" id="fig|1393034.3.peg.676"/>
<keyword evidence="3" id="KW-1185">Reference proteome</keyword>
<protein>
    <recommendedName>
        <fullName evidence="4">TrbL/VirB6 plasmid conjugal transfer protein</fullName>
    </recommendedName>
</protein>
<comment type="caution">
    <text evidence="2">The sequence shown here is derived from an EMBL/GenBank/DDBJ whole genome shotgun (WGS) entry which is preliminary data.</text>
</comment>
<reference evidence="3" key="1">
    <citation type="submission" date="2016-01" db="EMBL/GenBank/DDBJ databases">
        <authorList>
            <person name="Mitreva M."/>
            <person name="Pepin K.H."/>
            <person name="Mihindukulasuriya K.A."/>
            <person name="Fulton R."/>
            <person name="Fronick C."/>
            <person name="O'Laughlin M."/>
            <person name="Miner T."/>
            <person name="Herter B."/>
            <person name="Rosa B.A."/>
            <person name="Cordes M."/>
            <person name="Tomlinson C."/>
            <person name="Wollam A."/>
            <person name="Palsikar V.B."/>
            <person name="Mardis E.R."/>
            <person name="Wilson R.K."/>
        </authorList>
    </citation>
    <scope>NUCLEOTIDE SEQUENCE [LARGE SCALE GENOMIC DNA]</scope>
    <source>
        <strain evidence="3">DNF00019</strain>
    </source>
</reference>
<sequence length="325" mass="35950">MYKNRYLNQMLACLLLAAVLLIVPKQAYGLDMLHSTPYAAADIFSDLLHWLINAICQPVWGAIMTALKANFEIATPTSDFLKNLSQILGQNNSLWKTTTDVCTTIVRPIAGGVLGFCVMVQFIKISQKIDGSQTVPALKEIVFLVAFYVFFSWLITHSTEILTAVYDVILKSSTKMTELQHNFNYMDNFKTVEFTDIGWAIVSIAFAFILVMLTFLTTAYAHALLIMRGIQLYIYIMFAPLSLALLGSEQTRSMGIGFIKAFVSQCLAGMILVFLVYSYPAIISMVVIVPQLGIQHALSACLAVVLAYFMALKKSSDIANAILGS</sequence>
<evidence type="ECO:0000313" key="2">
    <source>
        <dbReference type="EMBL" id="KXB34880.1"/>
    </source>
</evidence>
<feature type="transmembrane region" description="Helical" evidence="1">
    <location>
        <begin position="254"/>
        <end position="280"/>
    </location>
</feature>
<dbReference type="EMBL" id="LSCR01000010">
    <property type="protein sequence ID" value="KXB34880.1"/>
    <property type="molecule type" value="Genomic_DNA"/>
</dbReference>
<dbReference type="STRING" id="1393034.HMPREF3192_00700"/>
<dbReference type="Proteomes" id="UP000070675">
    <property type="component" value="Unassembled WGS sequence"/>
</dbReference>
<proteinExistence type="predicted"/>
<keyword evidence="1" id="KW-1133">Transmembrane helix</keyword>
<organism evidence="2 3">
    <name type="scientific">Atopobium deltae</name>
    <dbReference type="NCBI Taxonomy" id="1393034"/>
    <lineage>
        <taxon>Bacteria</taxon>
        <taxon>Bacillati</taxon>
        <taxon>Actinomycetota</taxon>
        <taxon>Coriobacteriia</taxon>
        <taxon>Coriobacteriales</taxon>
        <taxon>Atopobiaceae</taxon>
        <taxon>Atopobium</taxon>
    </lineage>
</organism>
<keyword evidence="1" id="KW-0472">Membrane</keyword>
<dbReference type="AlphaFoldDB" id="A0A133XVB9"/>
<dbReference type="RefSeq" id="WP_066305226.1">
    <property type="nucleotide sequence ID" value="NZ_KQ959490.1"/>
</dbReference>
<keyword evidence="1" id="KW-0812">Transmembrane</keyword>
<evidence type="ECO:0000313" key="3">
    <source>
        <dbReference type="Proteomes" id="UP000070675"/>
    </source>
</evidence>
<evidence type="ECO:0008006" key="4">
    <source>
        <dbReference type="Google" id="ProtNLM"/>
    </source>
</evidence>
<feature type="transmembrane region" description="Helical" evidence="1">
    <location>
        <begin position="197"/>
        <end position="220"/>
    </location>
</feature>
<name>A0A133XVB9_9ACTN</name>
<dbReference type="OrthoDB" id="2082326at2"/>